<dbReference type="PROSITE" id="PS51186">
    <property type="entry name" value="GNAT"/>
    <property type="match status" value="1"/>
</dbReference>
<dbReference type="OrthoDB" id="3572254at2"/>
<dbReference type="GO" id="GO:0016747">
    <property type="term" value="F:acyltransferase activity, transferring groups other than amino-acyl groups"/>
    <property type="evidence" value="ECO:0007669"/>
    <property type="project" value="InterPro"/>
</dbReference>
<dbReference type="InterPro" id="IPR000182">
    <property type="entry name" value="GNAT_dom"/>
</dbReference>
<evidence type="ECO:0000259" key="1">
    <source>
        <dbReference type="PROSITE" id="PS51186"/>
    </source>
</evidence>
<dbReference type="AlphaFoldDB" id="A0A5P2B0T9"/>
<dbReference type="InterPro" id="IPR016181">
    <property type="entry name" value="Acyl_CoA_acyltransferase"/>
</dbReference>
<dbReference type="EMBL" id="CP029194">
    <property type="protein sequence ID" value="QES23398.1"/>
    <property type="molecule type" value="Genomic_DNA"/>
</dbReference>
<evidence type="ECO:0000313" key="2">
    <source>
        <dbReference type="EMBL" id="QES23398.1"/>
    </source>
</evidence>
<gene>
    <name evidence="2" type="ORF">DEJ46_33280</name>
</gene>
<organism evidence="2 3">
    <name type="scientific">Streptomyces venezuelae</name>
    <dbReference type="NCBI Taxonomy" id="54571"/>
    <lineage>
        <taxon>Bacteria</taxon>
        <taxon>Bacillati</taxon>
        <taxon>Actinomycetota</taxon>
        <taxon>Actinomycetes</taxon>
        <taxon>Kitasatosporales</taxon>
        <taxon>Streptomycetaceae</taxon>
        <taxon>Streptomyces</taxon>
    </lineage>
</organism>
<proteinExistence type="predicted"/>
<dbReference type="Proteomes" id="UP000324106">
    <property type="component" value="Chromosome"/>
</dbReference>
<dbReference type="Gene3D" id="3.40.630.30">
    <property type="match status" value="1"/>
</dbReference>
<protein>
    <submittedName>
        <fullName evidence="2">GNAT family N-acetyltransferase</fullName>
    </submittedName>
</protein>
<name>A0A5P2B0T9_STRVZ</name>
<evidence type="ECO:0000313" key="3">
    <source>
        <dbReference type="Proteomes" id="UP000324106"/>
    </source>
</evidence>
<feature type="domain" description="N-acetyltransferase" evidence="1">
    <location>
        <begin position="11"/>
        <end position="185"/>
    </location>
</feature>
<accession>A0A5P2B0T9</accession>
<dbReference type="SUPFAM" id="SSF55729">
    <property type="entry name" value="Acyl-CoA N-acyltransferases (Nat)"/>
    <property type="match status" value="1"/>
</dbReference>
<reference evidence="2 3" key="1">
    <citation type="submission" date="2018-05" db="EMBL/GenBank/DDBJ databases">
        <title>Streptomyces venezuelae.</title>
        <authorList>
            <person name="Kim W."/>
            <person name="Lee N."/>
            <person name="Cho B.-K."/>
        </authorList>
    </citation>
    <scope>NUCLEOTIDE SEQUENCE [LARGE SCALE GENOMIC DNA]</scope>
    <source>
        <strain evidence="2 3">ATCC 15068</strain>
    </source>
</reference>
<dbReference type="Pfam" id="PF00583">
    <property type="entry name" value="Acetyltransf_1"/>
    <property type="match status" value="1"/>
</dbReference>
<sequence>MTTVVPSDSAPLYMQLTSPDAVSDALAAALAECWTEVSDAGGAAGFPFPPVDPAEVAAAVDRLVTGLAPATGRLVVATLDGALAGWLHLRRDPHPLVAHWGTLHHVQTRLGVRGRGIGAGLVRQSRVIARDEMALEQLRLAARGGVGLEEFYGRLGWREAGRWPGALRLAPGDDRDEVLMVLSPL</sequence>
<keyword evidence="2" id="KW-0808">Transferase</keyword>
<dbReference type="RefSeq" id="WP_150272304.1">
    <property type="nucleotide sequence ID" value="NZ_CP029194.1"/>
</dbReference>